<dbReference type="SUPFAM" id="SSF47413">
    <property type="entry name" value="lambda repressor-like DNA-binding domains"/>
    <property type="match status" value="1"/>
</dbReference>
<evidence type="ECO:0000259" key="1">
    <source>
        <dbReference type="PROSITE" id="PS50943"/>
    </source>
</evidence>
<evidence type="ECO:0000313" key="3">
    <source>
        <dbReference type="Proteomes" id="UP000709466"/>
    </source>
</evidence>
<dbReference type="Gene3D" id="1.10.260.40">
    <property type="entry name" value="lambda repressor-like DNA-binding domains"/>
    <property type="match status" value="1"/>
</dbReference>
<gene>
    <name evidence="2" type="ORF">HCZ30_07520</name>
</gene>
<dbReference type="SMART" id="SM00530">
    <property type="entry name" value="HTH_XRE"/>
    <property type="match status" value="1"/>
</dbReference>
<dbReference type="Proteomes" id="UP000709466">
    <property type="component" value="Unassembled WGS sequence"/>
</dbReference>
<reference evidence="2 3" key="1">
    <citation type="submission" date="2020-03" db="EMBL/GenBank/DDBJ databases">
        <title>Bacterial isolates of synthetic phycosphere.</title>
        <authorList>
            <person name="Fu H."/>
            <person name="Moran M.A."/>
        </authorList>
    </citation>
    <scope>NUCLEOTIDE SEQUENCE [LARGE SCALE GENOMIC DNA]</scope>
    <source>
        <strain evidence="2 3">HF1</strain>
    </source>
</reference>
<feature type="domain" description="HTH cro/C1-type" evidence="1">
    <location>
        <begin position="19"/>
        <end position="73"/>
    </location>
</feature>
<organism evidence="2 3">
    <name type="scientific">Marivivens donghaensis</name>
    <dbReference type="NCBI Taxonomy" id="1699413"/>
    <lineage>
        <taxon>Bacteria</taxon>
        <taxon>Pseudomonadati</taxon>
        <taxon>Pseudomonadota</taxon>
        <taxon>Alphaproteobacteria</taxon>
        <taxon>Rhodobacterales</taxon>
        <taxon>Paracoccaceae</taxon>
        <taxon>Marivivens group</taxon>
        <taxon>Marivivens</taxon>
    </lineage>
</organism>
<comment type="caution">
    <text evidence="2">The sequence shown here is derived from an EMBL/GenBank/DDBJ whole genome shotgun (WGS) entry which is preliminary data.</text>
</comment>
<dbReference type="EMBL" id="JAATOP010000004">
    <property type="protein sequence ID" value="NIY72283.1"/>
    <property type="molecule type" value="Genomic_DNA"/>
</dbReference>
<dbReference type="InterPro" id="IPR001387">
    <property type="entry name" value="Cro/C1-type_HTH"/>
</dbReference>
<dbReference type="RefSeq" id="WP_167637664.1">
    <property type="nucleotide sequence ID" value="NZ_JAATOP010000004.1"/>
</dbReference>
<keyword evidence="3" id="KW-1185">Reference proteome</keyword>
<name>A0ABX0W095_9RHOB</name>
<proteinExistence type="predicted"/>
<evidence type="ECO:0000313" key="2">
    <source>
        <dbReference type="EMBL" id="NIY72283.1"/>
    </source>
</evidence>
<protein>
    <submittedName>
        <fullName evidence="2">Helix-turn-helix domain-containing protein</fullName>
    </submittedName>
</protein>
<dbReference type="Pfam" id="PF01381">
    <property type="entry name" value="HTH_3"/>
    <property type="match status" value="1"/>
</dbReference>
<dbReference type="CDD" id="cd00093">
    <property type="entry name" value="HTH_XRE"/>
    <property type="match status" value="1"/>
</dbReference>
<dbReference type="InterPro" id="IPR010982">
    <property type="entry name" value="Lambda_DNA-bd_dom_sf"/>
</dbReference>
<dbReference type="PROSITE" id="PS50943">
    <property type="entry name" value="HTH_CROC1"/>
    <property type="match status" value="1"/>
</dbReference>
<accession>A0ABX0W095</accession>
<sequence>MEKTTEWFSDEQATFGDRLAGAREAAGLTQEGLSEKLGVELETVIEWEDDLREPRANRVQTLSGMLGVSIGWLLTGEGEGISEPSDNDELDVAPQVADILGEIRAMRAQMRQNVEQLGKLEKKLRRTMIEVQSTE</sequence>